<evidence type="ECO:0000256" key="3">
    <source>
        <dbReference type="ARBA" id="ARBA00022771"/>
    </source>
</evidence>
<dbReference type="EMBL" id="CAJVQB010010363">
    <property type="protein sequence ID" value="CAG8739176.1"/>
    <property type="molecule type" value="Genomic_DNA"/>
</dbReference>
<dbReference type="PANTHER" id="PTHR46481:SF10">
    <property type="entry name" value="ZINC FINGER BED DOMAIN-CONTAINING PROTEIN 39"/>
    <property type="match status" value="1"/>
</dbReference>
<evidence type="ECO:0000256" key="4">
    <source>
        <dbReference type="ARBA" id="ARBA00022833"/>
    </source>
</evidence>
<comment type="caution">
    <text evidence="6">The sequence shown here is derived from an EMBL/GenBank/DDBJ whole genome shotgun (WGS) entry which is preliminary data.</text>
</comment>
<dbReference type="PANTHER" id="PTHR46481">
    <property type="entry name" value="ZINC FINGER BED DOMAIN-CONTAINING PROTEIN 4"/>
    <property type="match status" value="1"/>
</dbReference>
<dbReference type="InterPro" id="IPR012337">
    <property type="entry name" value="RNaseH-like_sf"/>
</dbReference>
<organism evidence="6 7">
    <name type="scientific">Gigaspora margarita</name>
    <dbReference type="NCBI Taxonomy" id="4874"/>
    <lineage>
        <taxon>Eukaryota</taxon>
        <taxon>Fungi</taxon>
        <taxon>Fungi incertae sedis</taxon>
        <taxon>Mucoromycota</taxon>
        <taxon>Glomeromycotina</taxon>
        <taxon>Glomeromycetes</taxon>
        <taxon>Diversisporales</taxon>
        <taxon>Gigasporaceae</taxon>
        <taxon>Gigaspora</taxon>
    </lineage>
</organism>
<keyword evidence="5" id="KW-0539">Nucleus</keyword>
<name>A0ABN7V833_GIGMA</name>
<reference evidence="6 7" key="1">
    <citation type="submission" date="2021-06" db="EMBL/GenBank/DDBJ databases">
        <authorList>
            <person name="Kallberg Y."/>
            <person name="Tangrot J."/>
            <person name="Rosling A."/>
        </authorList>
    </citation>
    <scope>NUCLEOTIDE SEQUENCE [LARGE SCALE GENOMIC DNA]</scope>
    <source>
        <strain evidence="6 7">120-4 pot B 10/14</strain>
    </source>
</reference>
<evidence type="ECO:0000313" key="6">
    <source>
        <dbReference type="EMBL" id="CAG8739176.1"/>
    </source>
</evidence>
<evidence type="ECO:0000256" key="1">
    <source>
        <dbReference type="ARBA" id="ARBA00004123"/>
    </source>
</evidence>
<evidence type="ECO:0000256" key="5">
    <source>
        <dbReference type="ARBA" id="ARBA00023242"/>
    </source>
</evidence>
<keyword evidence="2" id="KW-0479">Metal-binding</keyword>
<gene>
    <name evidence="6" type="ORF">GMARGA_LOCUS15193</name>
</gene>
<dbReference type="SUPFAM" id="SSF53098">
    <property type="entry name" value="Ribonuclease H-like"/>
    <property type="match status" value="1"/>
</dbReference>
<comment type="subcellular location">
    <subcellularLocation>
        <location evidence="1">Nucleus</location>
    </subcellularLocation>
</comment>
<keyword evidence="4" id="KW-0862">Zinc</keyword>
<keyword evidence="7" id="KW-1185">Reference proteome</keyword>
<accession>A0ABN7V833</accession>
<evidence type="ECO:0000313" key="7">
    <source>
        <dbReference type="Proteomes" id="UP000789901"/>
    </source>
</evidence>
<keyword evidence="3" id="KW-0863">Zinc-finger</keyword>
<evidence type="ECO:0000256" key="2">
    <source>
        <dbReference type="ARBA" id="ARBA00022723"/>
    </source>
</evidence>
<proteinExistence type="predicted"/>
<dbReference type="InterPro" id="IPR052035">
    <property type="entry name" value="ZnF_BED_domain_contain"/>
</dbReference>
<dbReference type="SUPFAM" id="SSF140996">
    <property type="entry name" value="Hermes dimerisation domain"/>
    <property type="match status" value="1"/>
</dbReference>
<feature type="non-terminal residue" evidence="6">
    <location>
        <position position="376"/>
    </location>
</feature>
<protein>
    <submittedName>
        <fullName evidence="6">17314_t:CDS:1</fullName>
    </submittedName>
</protein>
<dbReference type="Proteomes" id="UP000789901">
    <property type="component" value="Unassembled WGS sequence"/>
</dbReference>
<sequence length="376" mass="43580">MSACNKNDEASTKVCDNIINQTQISNKKTKVDNTRRGSNIRSWIWSYFDPEYRDNIRYAICKVETVKGKKCGREYKVNTSTGNCSSHLSNVYGITEEHDKNKNNTELVNLPHNESRQLQLCQYLADWIIIDSQPLTVLQNLAFRKFVTELDPKFKIPCAKYIKKLVHIAYNHTFKSIMEKDAKKTSTYLRHVIADVSTRWNSSYLAWCRLLELEKYIRILEVELTNDINPDSKKDSQYLTKIMLTNDEWGLLCNLIPVLGPFEEATDTLVLKPTSLSTEEINIETIKDIFAELEICDDESDSTNLENPIQTVGVLEKVKETLYRAMRYYWKKDNIESYLPSILDPRAKNLNFAPDKIRPVQDLLRTKYHDAKNGSP</sequence>